<evidence type="ECO:0000256" key="3">
    <source>
        <dbReference type="ARBA" id="ARBA00022679"/>
    </source>
</evidence>
<feature type="domain" description="TLC" evidence="12">
    <location>
        <begin position="141"/>
        <end position="358"/>
    </location>
</feature>
<dbReference type="InterPro" id="IPR016439">
    <property type="entry name" value="Lag1/Lac1-like"/>
</dbReference>
<evidence type="ECO:0000256" key="6">
    <source>
        <dbReference type="ARBA" id="ARBA00022989"/>
    </source>
</evidence>
<dbReference type="SMART" id="SM00724">
    <property type="entry name" value="TLC"/>
    <property type="match status" value="1"/>
</dbReference>
<feature type="transmembrane region" description="Helical" evidence="11">
    <location>
        <begin position="58"/>
        <end position="76"/>
    </location>
</feature>
<feature type="transmembrane region" description="Helical" evidence="11">
    <location>
        <begin position="150"/>
        <end position="168"/>
    </location>
</feature>
<evidence type="ECO:0000256" key="8">
    <source>
        <dbReference type="ARBA" id="ARBA00023180"/>
    </source>
</evidence>
<comment type="similarity">
    <text evidence="2">Belongs to the sphingosine N-acyltransferase family.</text>
</comment>
<sequence>MSENQYKESYATRPRKRRENSLSEINFGDSRGRSLSTIEDKKYIKKMNRQTSKSKNKVWIIALITSLIPILAYRFGDSHTKDALEPFLFVSYKQENGRYGKGLNDILFVMYFMIVLTFLREFVMQVVLAPLSVLLETALRGKRMRFMEQAYSLLYYAIAGPAGLWIMSRMPELWYFRTAGFYEAYPHFDSSLELKLFYLLQAAFWAQQSVLLCLQVEKPRKDFHELVFHHIITMALIICSYRFHFQYMGLAVYVTMDISDFFLAMSKLSSYLDSKATPFVFTIFLFVWAYLRHYLNLKILWSVLTEFRTVGPFELSFADQQYKCWISQIITFVLIFALQIVNLYWFFLICRIGYRLAVEGAASDVRSDDEDENDDEDGE</sequence>
<feature type="transmembrane region" description="Helical" evidence="11">
    <location>
        <begin position="276"/>
        <end position="295"/>
    </location>
</feature>
<feature type="transmembrane region" description="Helical" evidence="11">
    <location>
        <begin position="325"/>
        <end position="347"/>
    </location>
</feature>
<evidence type="ECO:0000256" key="10">
    <source>
        <dbReference type="SAM" id="MobiDB-lite"/>
    </source>
</evidence>
<evidence type="ECO:0000313" key="14">
    <source>
        <dbReference type="Proteomes" id="UP000095023"/>
    </source>
</evidence>
<proteinExistence type="inferred from homology"/>
<feature type="transmembrane region" description="Helical" evidence="11">
    <location>
        <begin position="226"/>
        <end position="244"/>
    </location>
</feature>
<name>A0A1E4TBG7_9ASCO</name>
<dbReference type="PANTHER" id="PTHR12560:SF11">
    <property type="entry name" value="CERAMIDE SYNTHASE LAC1-RELATED"/>
    <property type="match status" value="1"/>
</dbReference>
<evidence type="ECO:0000256" key="1">
    <source>
        <dbReference type="ARBA" id="ARBA00004477"/>
    </source>
</evidence>
<keyword evidence="6 11" id="KW-1133">Transmembrane helix</keyword>
<dbReference type="Proteomes" id="UP000095023">
    <property type="component" value="Unassembled WGS sequence"/>
</dbReference>
<evidence type="ECO:0000256" key="9">
    <source>
        <dbReference type="PROSITE-ProRule" id="PRU00205"/>
    </source>
</evidence>
<reference evidence="14" key="1">
    <citation type="submission" date="2016-02" db="EMBL/GenBank/DDBJ databases">
        <title>Comparative genomics of biotechnologically important yeasts.</title>
        <authorList>
            <consortium name="DOE Joint Genome Institute"/>
            <person name="Riley R."/>
            <person name="Haridas S."/>
            <person name="Wolfe K.H."/>
            <person name="Lopes M.R."/>
            <person name="Hittinger C.T."/>
            <person name="Goker M."/>
            <person name="Salamov A."/>
            <person name="Wisecaver J."/>
            <person name="Long T.M."/>
            <person name="Aerts A.L."/>
            <person name="Barry K."/>
            <person name="Choi C."/>
            <person name="Clum A."/>
            <person name="Coughlan A.Y."/>
            <person name="Deshpande S."/>
            <person name="Douglass A.P."/>
            <person name="Hanson S.J."/>
            <person name="Klenk H.-P."/>
            <person name="Labutti K."/>
            <person name="Lapidus A."/>
            <person name="Lindquist E."/>
            <person name="Lipzen A."/>
            <person name="Meier-Kolthoff J.P."/>
            <person name="Ohm R.A."/>
            <person name="Otillar R.P."/>
            <person name="Pangilinan J."/>
            <person name="Peng Y."/>
            <person name="Rokas A."/>
            <person name="Rosa C.A."/>
            <person name="Scheuner C."/>
            <person name="Sibirny A.A."/>
            <person name="Slot J.C."/>
            <person name="Stielow J.B."/>
            <person name="Sun H."/>
            <person name="Kurtzman C.P."/>
            <person name="Blackwell M."/>
            <person name="Jeffries T.W."/>
            <person name="Grigoriev I.V."/>
        </authorList>
    </citation>
    <scope>NUCLEOTIDE SEQUENCE [LARGE SCALE GENOMIC DNA]</scope>
    <source>
        <strain evidence="14">NRRL Y-17796</strain>
    </source>
</reference>
<keyword evidence="8" id="KW-0325">Glycoprotein</keyword>
<gene>
    <name evidence="13" type="ORF">CANCADRAFT_3737</name>
</gene>
<dbReference type="PIRSF" id="PIRSF005225">
    <property type="entry name" value="LAG1_LAC1"/>
    <property type="match status" value="1"/>
</dbReference>
<evidence type="ECO:0000256" key="5">
    <source>
        <dbReference type="ARBA" id="ARBA00022824"/>
    </source>
</evidence>
<dbReference type="PROSITE" id="PS50922">
    <property type="entry name" value="TLC"/>
    <property type="match status" value="1"/>
</dbReference>
<dbReference type="EMBL" id="KV453843">
    <property type="protein sequence ID" value="ODV89100.1"/>
    <property type="molecule type" value="Genomic_DNA"/>
</dbReference>
<feature type="region of interest" description="Disordered" evidence="10">
    <location>
        <begin position="1"/>
        <end position="28"/>
    </location>
</feature>
<comment type="subcellular location">
    <subcellularLocation>
        <location evidence="1">Endoplasmic reticulum membrane</location>
        <topology evidence="1">Multi-pass membrane protein</topology>
    </subcellularLocation>
</comment>
<evidence type="ECO:0000256" key="7">
    <source>
        <dbReference type="ARBA" id="ARBA00023136"/>
    </source>
</evidence>
<evidence type="ECO:0000259" key="12">
    <source>
        <dbReference type="PROSITE" id="PS50922"/>
    </source>
</evidence>
<dbReference type="Pfam" id="PF03798">
    <property type="entry name" value="TRAM_LAG1_CLN8"/>
    <property type="match status" value="1"/>
</dbReference>
<evidence type="ECO:0000256" key="4">
    <source>
        <dbReference type="ARBA" id="ARBA00022692"/>
    </source>
</evidence>
<evidence type="ECO:0000256" key="11">
    <source>
        <dbReference type="SAM" id="Phobius"/>
    </source>
</evidence>
<dbReference type="PANTHER" id="PTHR12560">
    <property type="entry name" value="LONGEVITY ASSURANCE FACTOR 1 LAG1"/>
    <property type="match status" value="1"/>
</dbReference>
<dbReference type="AlphaFoldDB" id="A0A1E4TBG7"/>
<keyword evidence="3" id="KW-0808">Transferase</keyword>
<dbReference type="OrthoDB" id="3053196at2759"/>
<accession>A0A1E4TBG7</accession>
<dbReference type="InterPro" id="IPR006634">
    <property type="entry name" value="TLC-dom"/>
</dbReference>
<organism evidence="13 14">
    <name type="scientific">Tortispora caseinolytica NRRL Y-17796</name>
    <dbReference type="NCBI Taxonomy" id="767744"/>
    <lineage>
        <taxon>Eukaryota</taxon>
        <taxon>Fungi</taxon>
        <taxon>Dikarya</taxon>
        <taxon>Ascomycota</taxon>
        <taxon>Saccharomycotina</taxon>
        <taxon>Trigonopsidomycetes</taxon>
        <taxon>Trigonopsidales</taxon>
        <taxon>Trigonopsidaceae</taxon>
        <taxon>Tortispora</taxon>
    </lineage>
</organism>
<feature type="transmembrane region" description="Helical" evidence="11">
    <location>
        <begin position="106"/>
        <end position="129"/>
    </location>
</feature>
<keyword evidence="14" id="KW-1185">Reference proteome</keyword>
<dbReference type="GO" id="GO:0050291">
    <property type="term" value="F:sphingosine N-acyltransferase activity"/>
    <property type="evidence" value="ECO:0007669"/>
    <property type="project" value="InterPro"/>
</dbReference>
<dbReference type="GO" id="GO:0046513">
    <property type="term" value="P:ceramide biosynthetic process"/>
    <property type="evidence" value="ECO:0007669"/>
    <property type="project" value="InterPro"/>
</dbReference>
<evidence type="ECO:0000256" key="2">
    <source>
        <dbReference type="ARBA" id="ARBA00009808"/>
    </source>
</evidence>
<keyword evidence="7 9" id="KW-0472">Membrane</keyword>
<keyword evidence="4 9" id="KW-0812">Transmembrane</keyword>
<protein>
    <recommendedName>
        <fullName evidence="12">TLC domain-containing protein</fullName>
    </recommendedName>
</protein>
<evidence type="ECO:0000313" key="13">
    <source>
        <dbReference type="EMBL" id="ODV89100.1"/>
    </source>
</evidence>
<dbReference type="GO" id="GO:0005789">
    <property type="term" value="C:endoplasmic reticulum membrane"/>
    <property type="evidence" value="ECO:0007669"/>
    <property type="project" value="UniProtKB-SubCell"/>
</dbReference>
<keyword evidence="5" id="KW-0256">Endoplasmic reticulum</keyword>